<dbReference type="PROSITE" id="PS51747">
    <property type="entry name" value="CYT_DCMP_DEAMINASES_2"/>
    <property type="match status" value="1"/>
</dbReference>
<dbReference type="GO" id="GO:0003824">
    <property type="term" value="F:catalytic activity"/>
    <property type="evidence" value="ECO:0007669"/>
    <property type="project" value="InterPro"/>
</dbReference>
<dbReference type="OrthoDB" id="3180714at2759"/>
<dbReference type="SUPFAM" id="SSF53927">
    <property type="entry name" value="Cytidine deaminase-like"/>
    <property type="match status" value="1"/>
</dbReference>
<sequence length="185" mass="21449">MKEVGSARDIQASEIIHVMVPKFEPITREQYDLANSVWPCYLYNRHKEKIDEREVNHQADILVDKILEYGLEEIEDSHYCSGLCLVFDGCELIASNIDQESVIYHGVTDCISRVSRSRRGYLCTGYTAFLYREPCMSCAMAFVHGRIKSVFVLKRTNKGSFSKHKLNYNKALNHRFNVYFYTPSN</sequence>
<proteinExistence type="predicted"/>
<dbReference type="GeneID" id="19881878"/>
<organism evidence="2 3">
    <name type="scientific">Vittaforma corneae (strain ATCC 50505)</name>
    <name type="common">Microsporidian parasite</name>
    <name type="synonym">Nosema corneum</name>
    <dbReference type="NCBI Taxonomy" id="993615"/>
    <lineage>
        <taxon>Eukaryota</taxon>
        <taxon>Fungi</taxon>
        <taxon>Fungi incertae sedis</taxon>
        <taxon>Microsporidia</taxon>
        <taxon>Nosematidae</taxon>
        <taxon>Vittaforma</taxon>
    </lineage>
</organism>
<dbReference type="AlphaFoldDB" id="L2GMT1"/>
<feature type="domain" description="CMP/dCMP-type deaminase" evidence="1">
    <location>
        <begin position="61"/>
        <end position="179"/>
    </location>
</feature>
<dbReference type="VEuPathDB" id="MicrosporidiaDB:VICG_01167"/>
<dbReference type="GO" id="GO:0006139">
    <property type="term" value="P:nucleobase-containing compound metabolic process"/>
    <property type="evidence" value="ECO:0007669"/>
    <property type="project" value="UniProtKB-ARBA"/>
</dbReference>
<dbReference type="HOGENOM" id="CLU_1284769_0_0_1"/>
<evidence type="ECO:0000259" key="1">
    <source>
        <dbReference type="PROSITE" id="PS51747"/>
    </source>
</evidence>
<dbReference type="Gene3D" id="3.40.140.10">
    <property type="entry name" value="Cytidine Deaminase, domain 2"/>
    <property type="match status" value="1"/>
</dbReference>
<dbReference type="Proteomes" id="UP000011082">
    <property type="component" value="Unassembled WGS sequence"/>
</dbReference>
<dbReference type="EMBL" id="JH370138">
    <property type="protein sequence ID" value="ELA41815.1"/>
    <property type="molecule type" value="Genomic_DNA"/>
</dbReference>
<reference evidence="3" key="1">
    <citation type="submission" date="2011-05" db="EMBL/GenBank/DDBJ databases">
        <title>The genome sequence of Vittaforma corneae strain ATCC 50505.</title>
        <authorList>
            <consortium name="The Broad Institute Genome Sequencing Platform"/>
            <person name="Cuomo C."/>
            <person name="Didier E."/>
            <person name="Bowers L."/>
            <person name="Young S.K."/>
            <person name="Zeng Q."/>
            <person name="Gargeya S."/>
            <person name="Fitzgerald M."/>
            <person name="Haas B."/>
            <person name="Abouelleil A."/>
            <person name="Alvarado L."/>
            <person name="Arachchi H.M."/>
            <person name="Berlin A."/>
            <person name="Chapman S.B."/>
            <person name="Gearin G."/>
            <person name="Goldberg J."/>
            <person name="Griggs A."/>
            <person name="Gujja S."/>
            <person name="Hansen M."/>
            <person name="Heiman D."/>
            <person name="Howarth C."/>
            <person name="Larimer J."/>
            <person name="Lui A."/>
            <person name="MacDonald P.J.P."/>
            <person name="McCowen C."/>
            <person name="Montmayeur A."/>
            <person name="Murphy C."/>
            <person name="Neiman D."/>
            <person name="Pearson M."/>
            <person name="Priest M."/>
            <person name="Roberts A."/>
            <person name="Saif S."/>
            <person name="Shea T."/>
            <person name="Sisk P."/>
            <person name="Stolte C."/>
            <person name="Sykes S."/>
            <person name="Wortman J."/>
            <person name="Nusbaum C."/>
            <person name="Birren B."/>
        </authorList>
    </citation>
    <scope>NUCLEOTIDE SEQUENCE [LARGE SCALE GENOMIC DNA]</scope>
    <source>
        <strain evidence="3">ATCC 50505</strain>
    </source>
</reference>
<dbReference type="FunCoup" id="L2GMT1">
    <property type="interactions" value="101"/>
</dbReference>
<accession>L2GMT1</accession>
<dbReference type="STRING" id="993615.L2GMT1"/>
<keyword evidence="3" id="KW-1185">Reference proteome</keyword>
<gene>
    <name evidence="2" type="ORF">VICG_01167</name>
</gene>
<protein>
    <recommendedName>
        <fullName evidence="1">CMP/dCMP-type deaminase domain-containing protein</fullName>
    </recommendedName>
</protein>
<dbReference type="InterPro" id="IPR016193">
    <property type="entry name" value="Cytidine_deaminase-like"/>
</dbReference>
<dbReference type="InParanoid" id="L2GMT1"/>
<dbReference type="RefSeq" id="XP_007604613.1">
    <property type="nucleotide sequence ID" value="XM_007604551.1"/>
</dbReference>
<name>L2GMT1_VITCO</name>
<evidence type="ECO:0000313" key="3">
    <source>
        <dbReference type="Proteomes" id="UP000011082"/>
    </source>
</evidence>
<dbReference type="InterPro" id="IPR002125">
    <property type="entry name" value="CMP_dCMP_dom"/>
</dbReference>
<evidence type="ECO:0000313" key="2">
    <source>
        <dbReference type="EMBL" id="ELA41815.1"/>
    </source>
</evidence>